<comment type="caution">
    <text evidence="2">The sequence shown here is derived from an EMBL/GenBank/DDBJ whole genome shotgun (WGS) entry which is preliminary data.</text>
</comment>
<keyword evidence="1" id="KW-1133">Transmembrane helix</keyword>
<dbReference type="AlphaFoldDB" id="A0A2K3YMD2"/>
<evidence type="ECO:0000256" key="1">
    <source>
        <dbReference type="SAM" id="Phobius"/>
    </source>
</evidence>
<protein>
    <submittedName>
        <fullName evidence="2">Uncharacterized protein</fullName>
    </submittedName>
</protein>
<feature type="transmembrane region" description="Helical" evidence="1">
    <location>
        <begin position="9"/>
        <end position="29"/>
    </location>
</feature>
<dbReference type="EMBL" id="PPRF01000048">
    <property type="protein sequence ID" value="PNZ26785.1"/>
    <property type="molecule type" value="Genomic_DNA"/>
</dbReference>
<dbReference type="Proteomes" id="UP000242752">
    <property type="component" value="Unassembled WGS sequence"/>
</dbReference>
<dbReference type="OrthoDB" id="2401063at2"/>
<gene>
    <name evidence="2" type="ORF">CD122_07795</name>
</gene>
<accession>A0A2K3YMD2</accession>
<reference evidence="2 3" key="1">
    <citation type="submission" date="2017-08" db="EMBL/GenBank/DDBJ databases">
        <title>Draft genome sequences of 64 type strains of genus Staph aureus.</title>
        <authorList>
            <person name="Cole K."/>
            <person name="Golubchik T."/>
            <person name="Russell J."/>
            <person name="Foster D."/>
            <person name="Llewelyn M."/>
            <person name="Wilson D."/>
            <person name="Crook D."/>
            <person name="Paul J."/>
        </authorList>
    </citation>
    <scope>NUCLEOTIDE SEQUENCE [LARGE SCALE GENOMIC DNA]</scope>
    <source>
        <strain evidence="2 3">DSM 21968</strain>
    </source>
</reference>
<proteinExistence type="predicted"/>
<keyword evidence="1" id="KW-0812">Transmembrane</keyword>
<organism evidence="2 3">
    <name type="scientific">Staphylococcus rostri</name>
    <dbReference type="NCBI Taxonomy" id="522262"/>
    <lineage>
        <taxon>Bacteria</taxon>
        <taxon>Bacillati</taxon>
        <taxon>Bacillota</taxon>
        <taxon>Bacilli</taxon>
        <taxon>Bacillales</taxon>
        <taxon>Staphylococcaceae</taxon>
        <taxon>Staphylococcus</taxon>
    </lineage>
</organism>
<sequence>MKIALLKTFFGTLFVGIGAIVLMYFIGYVPPNPRIFNAVDCITFTHFFENRIYDNWLMIAFLFAIGVTVWDWVSDSKEE</sequence>
<keyword evidence="1" id="KW-0472">Membrane</keyword>
<dbReference type="RefSeq" id="WP_103358429.1">
    <property type="nucleotide sequence ID" value="NZ_PPRF01000048.1"/>
</dbReference>
<feature type="transmembrane region" description="Helical" evidence="1">
    <location>
        <begin position="56"/>
        <end position="73"/>
    </location>
</feature>
<evidence type="ECO:0000313" key="2">
    <source>
        <dbReference type="EMBL" id="PNZ26785.1"/>
    </source>
</evidence>
<name>A0A2K3YMD2_9STAP</name>
<evidence type="ECO:0000313" key="3">
    <source>
        <dbReference type="Proteomes" id="UP000242752"/>
    </source>
</evidence>
<keyword evidence="3" id="KW-1185">Reference proteome</keyword>